<keyword evidence="4" id="KW-0732">Signal</keyword>
<protein>
    <submittedName>
        <fullName evidence="11">Tripartite motif-containing protein 3</fullName>
    </submittedName>
</protein>
<accession>K1QKM1</accession>
<comment type="similarity">
    <text evidence="2">Belongs to the CD225/Dispanin family.</text>
</comment>
<dbReference type="EMBL" id="JH815916">
    <property type="protein sequence ID" value="EKC31654.1"/>
    <property type="molecule type" value="Genomic_DNA"/>
</dbReference>
<keyword evidence="8" id="KW-0325">Glycoprotein</keyword>
<dbReference type="Gene3D" id="2.120.10.30">
    <property type="entry name" value="TolB, C-terminal domain"/>
    <property type="match status" value="1"/>
</dbReference>
<keyword evidence="5" id="KW-0677">Repeat</keyword>
<feature type="region of interest" description="Disordered" evidence="9">
    <location>
        <begin position="266"/>
        <end position="364"/>
    </location>
</feature>
<name>K1QKM1_MAGGI</name>
<feature type="compositionally biased region" description="Basic and acidic residues" evidence="9">
    <location>
        <begin position="351"/>
        <end position="364"/>
    </location>
</feature>
<comment type="subcellular location">
    <subcellularLocation>
        <location evidence="1">Membrane</location>
    </subcellularLocation>
</comment>
<reference evidence="11" key="1">
    <citation type="journal article" date="2012" name="Nature">
        <title>The oyster genome reveals stress adaptation and complexity of shell formation.</title>
        <authorList>
            <person name="Zhang G."/>
            <person name="Fang X."/>
            <person name="Guo X."/>
            <person name="Li L."/>
            <person name="Luo R."/>
            <person name="Xu F."/>
            <person name="Yang P."/>
            <person name="Zhang L."/>
            <person name="Wang X."/>
            <person name="Qi H."/>
            <person name="Xiong Z."/>
            <person name="Que H."/>
            <person name="Xie Y."/>
            <person name="Holland P.W."/>
            <person name="Paps J."/>
            <person name="Zhu Y."/>
            <person name="Wu F."/>
            <person name="Chen Y."/>
            <person name="Wang J."/>
            <person name="Peng C."/>
            <person name="Meng J."/>
            <person name="Yang L."/>
            <person name="Liu J."/>
            <person name="Wen B."/>
            <person name="Zhang N."/>
            <person name="Huang Z."/>
            <person name="Zhu Q."/>
            <person name="Feng Y."/>
            <person name="Mount A."/>
            <person name="Hedgecock D."/>
            <person name="Xu Z."/>
            <person name="Liu Y."/>
            <person name="Domazet-Loso T."/>
            <person name="Du Y."/>
            <person name="Sun X."/>
            <person name="Zhang S."/>
            <person name="Liu B."/>
            <person name="Cheng P."/>
            <person name="Jiang X."/>
            <person name="Li J."/>
            <person name="Fan D."/>
            <person name="Wang W."/>
            <person name="Fu W."/>
            <person name="Wang T."/>
            <person name="Wang B."/>
            <person name="Zhang J."/>
            <person name="Peng Z."/>
            <person name="Li Y."/>
            <person name="Li N."/>
            <person name="Wang J."/>
            <person name="Chen M."/>
            <person name="He Y."/>
            <person name="Tan F."/>
            <person name="Song X."/>
            <person name="Zheng Q."/>
            <person name="Huang R."/>
            <person name="Yang H."/>
            <person name="Du X."/>
            <person name="Chen L."/>
            <person name="Yang M."/>
            <person name="Gaffney P.M."/>
            <person name="Wang S."/>
            <person name="Luo L."/>
            <person name="She Z."/>
            <person name="Ming Y."/>
            <person name="Huang W."/>
            <person name="Zhang S."/>
            <person name="Huang B."/>
            <person name="Zhang Y."/>
            <person name="Qu T."/>
            <person name="Ni P."/>
            <person name="Miao G."/>
            <person name="Wang J."/>
            <person name="Wang Q."/>
            <person name="Steinberg C.E."/>
            <person name="Wang H."/>
            <person name="Li N."/>
            <person name="Qian L."/>
            <person name="Zhang G."/>
            <person name="Li Y."/>
            <person name="Yang H."/>
            <person name="Liu X."/>
            <person name="Wang J."/>
            <person name="Yin Y."/>
            <person name="Wang J."/>
        </authorList>
    </citation>
    <scope>NUCLEOTIDE SEQUENCE [LARGE SCALE GENOMIC DNA]</scope>
    <source>
        <strain evidence="11">05x7-T-G4-1.051#20</strain>
    </source>
</reference>
<evidence type="ECO:0000256" key="10">
    <source>
        <dbReference type="SAM" id="Phobius"/>
    </source>
</evidence>
<keyword evidence="6 10" id="KW-1133">Transmembrane helix</keyword>
<evidence type="ECO:0000256" key="1">
    <source>
        <dbReference type="ARBA" id="ARBA00004370"/>
    </source>
</evidence>
<dbReference type="GO" id="GO:0005576">
    <property type="term" value="C:extracellular region"/>
    <property type="evidence" value="ECO:0007669"/>
    <property type="project" value="TreeGrafter"/>
</dbReference>
<sequence>MCCVCGLVERIGVFDFVVAGWIPPKMSTFSAVKYSRLRGTEEHEFTNTCSITQNNYGTSGSLDQIINGHLNPLDVVKTEYPPSNDNDLIRVHKPLKDRLKFAIPVCLLCFIPTGIMAIVYALQSRTAWKRGEIKLAKEKSSISKDFIRASVYVMEKIANFFHQGHHDSNSQENFSHNHHGNHKSPEFQSNPIPPTKIACEDGVLDVCLLGKDTLGVCSYLKKEITVYDITGKKLFALITPRFPQYLDGITGGMVFSDLDENSVFKAAFPPSNPREEMKDVEMVPKKKEKSELKKKLNITGSSKSSEKDSKAAKKQSKEKAKSKEDEKMEVDNENPKVEKESGKLNDGTGTADKEEKKRDLKEETVVGTGQWIPKGVHTTKSGDILVCLWNGQREEKSHGKVIKYSKMGKELKEFDSHNHRAFFACPMYVTENGLGDICVSDWNKKSVVVVSKSSSKKFEYEGHKEQNDEENKFDPRGICTDSFHHIIVADYWHHRLHVLDDKGHFLRYFVYDNIRGPTGMCIDENNILYVGELGGKSVNVIKYLK</sequence>
<feature type="transmembrane region" description="Helical" evidence="10">
    <location>
        <begin position="101"/>
        <end position="122"/>
    </location>
</feature>
<dbReference type="SUPFAM" id="SSF101898">
    <property type="entry name" value="NHL repeat"/>
    <property type="match status" value="1"/>
</dbReference>
<keyword evidence="3 10" id="KW-0812">Transmembrane</keyword>
<dbReference type="PANTHER" id="PTHR10680">
    <property type="entry name" value="PEPTIDYL-GLYCINE ALPHA-AMIDATING MONOOXYGENASE"/>
    <property type="match status" value="1"/>
</dbReference>
<dbReference type="InterPro" id="IPR001258">
    <property type="entry name" value="NHL_repeat"/>
</dbReference>
<proteinExistence type="inferred from homology"/>
<evidence type="ECO:0000256" key="6">
    <source>
        <dbReference type="ARBA" id="ARBA00022989"/>
    </source>
</evidence>
<feature type="compositionally biased region" description="Basic and acidic residues" evidence="9">
    <location>
        <begin position="273"/>
        <end position="294"/>
    </location>
</feature>
<feature type="region of interest" description="Disordered" evidence="9">
    <location>
        <begin position="168"/>
        <end position="191"/>
    </location>
</feature>
<evidence type="ECO:0000313" key="11">
    <source>
        <dbReference type="EMBL" id="EKC31654.1"/>
    </source>
</evidence>
<evidence type="ECO:0000256" key="5">
    <source>
        <dbReference type="ARBA" id="ARBA00022737"/>
    </source>
</evidence>
<feature type="compositionally biased region" description="Basic and acidic residues" evidence="9">
    <location>
        <begin position="304"/>
        <end position="343"/>
    </location>
</feature>
<dbReference type="InterPro" id="IPR007593">
    <property type="entry name" value="CD225/Dispanin_fam"/>
</dbReference>
<evidence type="ECO:0000256" key="2">
    <source>
        <dbReference type="ARBA" id="ARBA00006843"/>
    </source>
</evidence>
<dbReference type="Pfam" id="PF04505">
    <property type="entry name" value="CD225"/>
    <property type="match status" value="1"/>
</dbReference>
<evidence type="ECO:0000256" key="8">
    <source>
        <dbReference type="ARBA" id="ARBA00023180"/>
    </source>
</evidence>
<dbReference type="InterPro" id="IPR011042">
    <property type="entry name" value="6-blade_b-propeller_TolB-like"/>
</dbReference>
<dbReference type="GO" id="GO:0016020">
    <property type="term" value="C:membrane"/>
    <property type="evidence" value="ECO:0007669"/>
    <property type="project" value="UniProtKB-SubCell"/>
</dbReference>
<organism evidence="11">
    <name type="scientific">Magallana gigas</name>
    <name type="common">Pacific oyster</name>
    <name type="synonym">Crassostrea gigas</name>
    <dbReference type="NCBI Taxonomy" id="29159"/>
    <lineage>
        <taxon>Eukaryota</taxon>
        <taxon>Metazoa</taxon>
        <taxon>Spiralia</taxon>
        <taxon>Lophotrochozoa</taxon>
        <taxon>Mollusca</taxon>
        <taxon>Bivalvia</taxon>
        <taxon>Autobranchia</taxon>
        <taxon>Pteriomorphia</taxon>
        <taxon>Ostreida</taxon>
        <taxon>Ostreoidea</taxon>
        <taxon>Ostreidae</taxon>
        <taxon>Magallana</taxon>
    </lineage>
</organism>
<dbReference type="AlphaFoldDB" id="K1QKM1"/>
<evidence type="ECO:0000256" key="4">
    <source>
        <dbReference type="ARBA" id="ARBA00022729"/>
    </source>
</evidence>
<evidence type="ECO:0000256" key="7">
    <source>
        <dbReference type="ARBA" id="ARBA00023136"/>
    </source>
</evidence>
<dbReference type="InParanoid" id="K1QKM1"/>
<keyword evidence="7 10" id="KW-0472">Membrane</keyword>
<gene>
    <name evidence="11" type="ORF">CGI_10022925</name>
</gene>
<dbReference type="HOGENOM" id="CLU_499915_0_0_1"/>
<dbReference type="PANTHER" id="PTHR10680:SF28">
    <property type="entry name" value="SMP-30_GLUCONOLACTONASE_LRE-LIKE REGION DOMAIN-CONTAINING PROTEIN"/>
    <property type="match status" value="1"/>
</dbReference>
<evidence type="ECO:0000256" key="3">
    <source>
        <dbReference type="ARBA" id="ARBA00022692"/>
    </source>
</evidence>
<evidence type="ECO:0000256" key="9">
    <source>
        <dbReference type="SAM" id="MobiDB-lite"/>
    </source>
</evidence>
<dbReference type="Pfam" id="PF01436">
    <property type="entry name" value="NHL"/>
    <property type="match status" value="1"/>
</dbReference>